<comment type="caution">
    <text evidence="2">The sequence shown here is derived from an EMBL/GenBank/DDBJ whole genome shotgun (WGS) entry which is preliminary data.</text>
</comment>
<reference evidence="2" key="1">
    <citation type="submission" date="2021-01" db="EMBL/GenBank/DDBJ databases">
        <title>Whole genome shotgun sequence of Actinoplanes rishiriensis NBRC 108556.</title>
        <authorList>
            <person name="Komaki H."/>
            <person name="Tamura T."/>
        </authorList>
    </citation>
    <scope>NUCLEOTIDE SEQUENCE</scope>
    <source>
        <strain evidence="2">NBRC 108556</strain>
    </source>
</reference>
<organism evidence="2 3">
    <name type="scientific">Paractinoplanes rishiriensis</name>
    <dbReference type="NCBI Taxonomy" id="1050105"/>
    <lineage>
        <taxon>Bacteria</taxon>
        <taxon>Bacillati</taxon>
        <taxon>Actinomycetota</taxon>
        <taxon>Actinomycetes</taxon>
        <taxon>Micromonosporales</taxon>
        <taxon>Micromonosporaceae</taxon>
        <taxon>Paractinoplanes</taxon>
    </lineage>
</organism>
<sequence>MSSQVGAGPKVAEPLARSTSGVLSWENDPGVPPTTRRPILRPEPELGRTPLPVGIRGPQLPDGGQPGTVEFRYWNLAEVLRRTADFWGPLLAPGTKWQSQVGPALLATLDAGDNLNAFYDREGVSFWHHTTNGITVYSGESPDVVAHEVGHAVLDAIRPQLWSVASAETDGFHESFGDISAILTHLTLPTMRTAVIAETSGRVSGSSQVSRLAEQMAWAIRQRRPASVEADCMRNAANNFFYQNPLTLPTEAPAAALSRESHSFSRVFTGAFFRALGGIFQDQDSQGPDALLEAARIAGQLLVAAVTTAPIVPAYYAQLAAHLIAEDRVAHDGRYGNSLRRAFIRHGILSPREAAGLEEGDLDGRSVGLFGDAEEPELTAHSVDGAEFGLDRPLSFILPANRTRFAVAGAAPEAGSADASPPDLVGNSYVEDLFRRDQVATPAQEHTEGPHPRHYTHKIIENGDEFRLERRLFACGARV</sequence>
<feature type="region of interest" description="Disordered" evidence="1">
    <location>
        <begin position="1"/>
        <end position="64"/>
    </location>
</feature>
<dbReference type="AlphaFoldDB" id="A0A919MXG4"/>
<dbReference type="Proteomes" id="UP000636960">
    <property type="component" value="Unassembled WGS sequence"/>
</dbReference>
<evidence type="ECO:0000313" key="2">
    <source>
        <dbReference type="EMBL" id="GIE95690.1"/>
    </source>
</evidence>
<dbReference type="SUPFAM" id="SSF55486">
    <property type="entry name" value="Metalloproteases ('zincins'), catalytic domain"/>
    <property type="match status" value="1"/>
</dbReference>
<protein>
    <submittedName>
        <fullName evidence="2">Uncharacterized protein</fullName>
    </submittedName>
</protein>
<keyword evidence="3" id="KW-1185">Reference proteome</keyword>
<evidence type="ECO:0000313" key="3">
    <source>
        <dbReference type="Proteomes" id="UP000636960"/>
    </source>
</evidence>
<dbReference type="EMBL" id="BOMV01000034">
    <property type="protein sequence ID" value="GIE95690.1"/>
    <property type="molecule type" value="Genomic_DNA"/>
</dbReference>
<gene>
    <name evidence="2" type="ORF">Ari01nite_31550</name>
</gene>
<evidence type="ECO:0000256" key="1">
    <source>
        <dbReference type="SAM" id="MobiDB-lite"/>
    </source>
</evidence>
<accession>A0A919MXG4</accession>
<proteinExistence type="predicted"/>
<name>A0A919MXG4_9ACTN</name>